<evidence type="ECO:0000256" key="8">
    <source>
        <dbReference type="ARBA" id="ARBA00022692"/>
    </source>
</evidence>
<evidence type="ECO:0000256" key="19">
    <source>
        <dbReference type="ARBA" id="ARBA00023262"/>
    </source>
</evidence>
<dbReference type="Gene3D" id="1.10.238.10">
    <property type="entry name" value="EF-hand"/>
    <property type="match status" value="1"/>
</dbReference>
<keyword evidence="19" id="KW-0599">Photoprotein</keyword>
<evidence type="ECO:0000313" key="26">
    <source>
        <dbReference type="Proteomes" id="UP000594262"/>
    </source>
</evidence>
<evidence type="ECO:0000256" key="10">
    <source>
        <dbReference type="ARBA" id="ARBA00022792"/>
    </source>
</evidence>
<dbReference type="InterPro" id="IPR044202">
    <property type="entry name" value="LETM1/MDM38-like"/>
</dbReference>
<dbReference type="Pfam" id="PF07766">
    <property type="entry name" value="LETM1_RBD"/>
    <property type="match status" value="1"/>
</dbReference>
<dbReference type="PROSITE" id="PS50222">
    <property type="entry name" value="EF_HAND_2"/>
    <property type="match status" value="1"/>
</dbReference>
<evidence type="ECO:0000256" key="20">
    <source>
        <dbReference type="ARBA" id="ARBA00031360"/>
    </source>
</evidence>
<dbReference type="PANTHER" id="PTHR14009:SF1">
    <property type="entry name" value="MITOCHONDRIAL PROTON_CALCIUM EXCHANGER PROTEIN"/>
    <property type="match status" value="1"/>
</dbReference>
<keyword evidence="17 22" id="KW-0472">Membrane</keyword>
<dbReference type="RefSeq" id="XP_066929486.1">
    <property type="nucleotide sequence ID" value="XM_067073385.1"/>
</dbReference>
<evidence type="ECO:0000256" key="5">
    <source>
        <dbReference type="ARBA" id="ARBA00022448"/>
    </source>
</evidence>
<keyword evidence="7" id="KW-0109">Calcium transport</keyword>
<evidence type="ECO:0000256" key="2">
    <source>
        <dbReference type="ARBA" id="ARBA00007828"/>
    </source>
</evidence>
<keyword evidence="5" id="KW-0813">Transport</keyword>
<dbReference type="EnsemblMetazoa" id="CLYHEMT016619.1">
    <property type="protein sequence ID" value="CLYHEMP016619.1"/>
    <property type="gene ID" value="CLYHEMG016619"/>
</dbReference>
<evidence type="ECO:0000256" key="14">
    <source>
        <dbReference type="ARBA" id="ARBA00023054"/>
    </source>
</evidence>
<dbReference type="SUPFAM" id="SSF47473">
    <property type="entry name" value="EF-hand"/>
    <property type="match status" value="1"/>
</dbReference>
<feature type="transmembrane region" description="Helical" evidence="22">
    <location>
        <begin position="236"/>
        <end position="259"/>
    </location>
</feature>
<evidence type="ECO:0000259" key="24">
    <source>
        <dbReference type="PROSITE" id="PS51758"/>
    </source>
</evidence>
<comment type="similarity">
    <text evidence="3">Belongs to the LETM1 family.</text>
</comment>
<dbReference type="AlphaFoldDB" id="A0A7M6DMQ8"/>
<dbReference type="GeneID" id="136817039"/>
<dbReference type="Proteomes" id="UP000594262">
    <property type="component" value="Unplaced"/>
</dbReference>
<dbReference type="CDD" id="cd00051">
    <property type="entry name" value="EFh"/>
    <property type="match status" value="1"/>
</dbReference>
<evidence type="ECO:0000256" key="22">
    <source>
        <dbReference type="SAM" id="Phobius"/>
    </source>
</evidence>
<dbReference type="GO" id="GO:0030003">
    <property type="term" value="P:intracellular monoatomic cation homeostasis"/>
    <property type="evidence" value="ECO:0007669"/>
    <property type="project" value="TreeGrafter"/>
</dbReference>
<name>A0A7M6DMQ8_9CNID</name>
<evidence type="ECO:0000256" key="15">
    <source>
        <dbReference type="ARBA" id="ARBA00023065"/>
    </source>
</evidence>
<evidence type="ECO:0000256" key="17">
    <source>
        <dbReference type="ARBA" id="ARBA00023136"/>
    </source>
</evidence>
<evidence type="ECO:0000256" key="21">
    <source>
        <dbReference type="PROSITE-ProRule" id="PRU01094"/>
    </source>
</evidence>
<dbReference type="PROSITE" id="PS00018">
    <property type="entry name" value="EF_HAND_1"/>
    <property type="match status" value="2"/>
</dbReference>
<dbReference type="GO" id="GO:0005509">
    <property type="term" value="F:calcium ion binding"/>
    <property type="evidence" value="ECO:0007669"/>
    <property type="project" value="InterPro"/>
</dbReference>
<evidence type="ECO:0000256" key="1">
    <source>
        <dbReference type="ARBA" id="ARBA00004434"/>
    </source>
</evidence>
<keyword evidence="15" id="KW-0406">Ion transport</keyword>
<dbReference type="InterPro" id="IPR018247">
    <property type="entry name" value="EF_Hand_1_Ca_BS"/>
</dbReference>
<evidence type="ECO:0000256" key="3">
    <source>
        <dbReference type="ARBA" id="ARBA00009584"/>
    </source>
</evidence>
<comment type="similarity">
    <text evidence="2">Belongs to the aequorin family.</text>
</comment>
<dbReference type="InterPro" id="IPR033122">
    <property type="entry name" value="LETM1-like_RBD"/>
</dbReference>
<keyword evidence="9" id="KW-0479">Metal-binding</keyword>
<evidence type="ECO:0000256" key="18">
    <source>
        <dbReference type="ARBA" id="ARBA00023223"/>
    </source>
</evidence>
<keyword evidence="16 21" id="KW-0496">Mitochondrion</keyword>
<keyword evidence="18" id="KW-0455">Luminescence</keyword>
<dbReference type="GO" id="GO:0015297">
    <property type="term" value="F:antiporter activity"/>
    <property type="evidence" value="ECO:0007669"/>
    <property type="project" value="UniProtKB-KW"/>
</dbReference>
<evidence type="ECO:0000256" key="16">
    <source>
        <dbReference type="ARBA" id="ARBA00023128"/>
    </source>
</evidence>
<keyword evidence="10" id="KW-0999">Mitochondrion inner membrane</keyword>
<keyword evidence="11" id="KW-0106">Calcium</keyword>
<reference evidence="25" key="1">
    <citation type="submission" date="2021-01" db="UniProtKB">
        <authorList>
            <consortium name="EnsemblMetazoa"/>
        </authorList>
    </citation>
    <scope>IDENTIFICATION</scope>
</reference>
<protein>
    <recommendedName>
        <fullName evidence="4">Mitochondrial proton/calcium exchanger protein</fullName>
    </recommendedName>
    <alternativeName>
        <fullName evidence="20">Leucine zipper-EF-hand-containing transmembrane protein 1</fullName>
    </alternativeName>
</protein>
<dbReference type="Pfam" id="PF26561">
    <property type="entry name" value="LETM1_C"/>
    <property type="match status" value="1"/>
</dbReference>
<dbReference type="InterPro" id="IPR011992">
    <property type="entry name" value="EF-hand-dom_pair"/>
</dbReference>
<evidence type="ECO:0000256" key="13">
    <source>
        <dbReference type="ARBA" id="ARBA00022989"/>
    </source>
</evidence>
<evidence type="ECO:0000256" key="11">
    <source>
        <dbReference type="ARBA" id="ARBA00022837"/>
    </source>
</evidence>
<dbReference type="GO" id="GO:0005743">
    <property type="term" value="C:mitochondrial inner membrane"/>
    <property type="evidence" value="ECO:0007669"/>
    <property type="project" value="UniProtKB-SubCell"/>
</dbReference>
<keyword evidence="14" id="KW-0175">Coiled coil</keyword>
<evidence type="ECO:0000256" key="6">
    <source>
        <dbReference type="ARBA" id="ARBA00022449"/>
    </source>
</evidence>
<dbReference type="GO" id="GO:0043022">
    <property type="term" value="F:ribosome binding"/>
    <property type="evidence" value="ECO:0007669"/>
    <property type="project" value="InterPro"/>
</dbReference>
<feature type="domain" description="EF-hand" evidence="23">
    <location>
        <begin position="633"/>
        <end position="668"/>
    </location>
</feature>
<evidence type="ECO:0000256" key="9">
    <source>
        <dbReference type="ARBA" id="ARBA00022723"/>
    </source>
</evidence>
<dbReference type="PANTHER" id="PTHR14009">
    <property type="entry name" value="LEUCINE ZIPPER-EF-HAND CONTAINING TRANSMEMBRANE PROTEIN"/>
    <property type="match status" value="1"/>
</dbReference>
<proteinExistence type="inferred from homology"/>
<keyword evidence="12" id="KW-0809">Transit peptide</keyword>
<organism evidence="25 26">
    <name type="scientific">Clytia hemisphaerica</name>
    <dbReference type="NCBI Taxonomy" id="252671"/>
    <lineage>
        <taxon>Eukaryota</taxon>
        <taxon>Metazoa</taxon>
        <taxon>Cnidaria</taxon>
        <taxon>Hydrozoa</taxon>
        <taxon>Hydroidolina</taxon>
        <taxon>Leptothecata</taxon>
        <taxon>Obeliida</taxon>
        <taxon>Clytiidae</taxon>
        <taxon>Clytia</taxon>
    </lineage>
</organism>
<evidence type="ECO:0000256" key="4">
    <source>
        <dbReference type="ARBA" id="ARBA00020557"/>
    </source>
</evidence>
<dbReference type="InterPro" id="IPR002048">
    <property type="entry name" value="EF_hand_dom"/>
</dbReference>
<comment type="subcellular location">
    <subcellularLocation>
        <location evidence="1">Mitochondrion inner membrane</location>
        <topology evidence="1">Single-pass membrane protein</topology>
    </subcellularLocation>
</comment>
<dbReference type="InterPro" id="IPR059005">
    <property type="entry name" value="LETM1_C"/>
</dbReference>
<sequence>MYRLPTRHAQALYRQHNKQKQLLTKLDTCSCRFNYIQTLGACISHTNYDLHTSTAILLKKIERDEFDKGNSKHRCVGSYPMFQPIRPLLLPIQSSVTTVTVNKRFIHLSIKHAAEEEFKLTEEKSKIEDYVINKRKKLEKEQKLKAAADKFQEAFIFKVDKDLSETSIDSKTADKAVIVKKPLRERLMDEVRHYYKGFRLLYLDARIAARLLWQVMNGKALTRRERKQFLRTAADLFRLVPFSVFLIVPFMEFLLPVAIKLFPGMLPSTFEDKDKKKAKSVASLKLKLQMAEFLQDTIEEIAVTSNSSKPSKKLTEFSDFVTKIRNEGDQVSNLQIMKFSKLFEDEITLDNIPYDQLKALCRILLISPIGTPGFLRFKLRMKLQELKADDLMISKEGIDSLSTEELQNACVARGMRSMGVPMDRLKSNLKQWLELSLNESIPASLLLLSRTLFMSRTVNVDEQLKVTISQLPERIIDEMEVKIGAKEGESVDRQTIIDIIQHEEELIKAERKEKEEILTEKVTVDELSKEDILSVQETLSSEREELLKIREDRGEYIDDVENLKQVTTNKKENIASSRLGRRIDSLLDKVDKTLFDLEVDVKELPKGKIDLDEDGIVTTDELFDAIRKLRNAPDETKTQRLIEVLDEDRDGELDLEELRKAVKLLAEEDLDLNHSQIVEVLELLKGTQKIQIIEQMINKKKSNYLQLLLPRVYSKTRLTDP</sequence>
<dbReference type="PROSITE" id="PS51758">
    <property type="entry name" value="LETM1_RBD"/>
    <property type="match status" value="1"/>
</dbReference>
<keyword evidence="13 22" id="KW-1133">Transmembrane helix</keyword>
<keyword evidence="26" id="KW-1185">Reference proteome</keyword>
<evidence type="ECO:0000256" key="12">
    <source>
        <dbReference type="ARBA" id="ARBA00022946"/>
    </source>
</evidence>
<evidence type="ECO:0000256" key="7">
    <source>
        <dbReference type="ARBA" id="ARBA00022568"/>
    </source>
</evidence>
<evidence type="ECO:0000313" key="25">
    <source>
        <dbReference type="EnsemblMetazoa" id="CLYHEMP016619.1"/>
    </source>
</evidence>
<dbReference type="SMART" id="SM00054">
    <property type="entry name" value="EFh"/>
    <property type="match status" value="2"/>
</dbReference>
<feature type="domain" description="Letm1 RBD" evidence="24">
    <location>
        <begin position="282"/>
        <end position="552"/>
    </location>
</feature>
<keyword evidence="8 22" id="KW-0812">Transmembrane</keyword>
<keyword evidence="6" id="KW-0050">Antiport</keyword>
<evidence type="ECO:0000259" key="23">
    <source>
        <dbReference type="PROSITE" id="PS50222"/>
    </source>
</evidence>
<dbReference type="GO" id="GO:0008218">
    <property type="term" value="P:bioluminescence"/>
    <property type="evidence" value="ECO:0007669"/>
    <property type="project" value="UniProtKB-KW"/>
</dbReference>
<dbReference type="OrthoDB" id="624114at2759"/>
<accession>A0A7M6DMQ8</accession>